<sequence length="254" mass="28013">MSLKVGLLATSELYEEGLRKRVVGITTSARILMQIFDALEPLIAIGVTPIYLKTQAQGLACRLGAFLAPEQISFCRFGQVHPSLTEYLDEPLEPGEAFTMDIWLQHQSYHADLARIYTLAPYRRELLYLKRAALNIQEAAVRSVRAGDRLLNVVQAAQQAATKAGVHIVEGACGHGIGQRLHEHPEIAFCYNAGSPFSRFKAGTIITIEPLVSLKPVSLTLHDDGRVTLPRDIPFAYAEVMVYIGETQTTVIGR</sequence>
<organism evidence="2 3">
    <name type="scientific">Entomospira nematocerorum</name>
    <dbReference type="NCBI Taxonomy" id="2719987"/>
    <lineage>
        <taxon>Bacteria</taxon>
        <taxon>Pseudomonadati</taxon>
        <taxon>Spirochaetota</taxon>
        <taxon>Spirochaetia</taxon>
        <taxon>Spirochaetales</taxon>
        <taxon>Spirochaetaceae</taxon>
        <taxon>Entomospira</taxon>
    </lineage>
</organism>
<dbReference type="SUPFAM" id="SSF55920">
    <property type="entry name" value="Creatinase/aminopeptidase"/>
    <property type="match status" value="1"/>
</dbReference>
<dbReference type="Gene3D" id="3.90.230.10">
    <property type="entry name" value="Creatinase/methionine aminopeptidase superfamily"/>
    <property type="match status" value="1"/>
</dbReference>
<reference evidence="2" key="1">
    <citation type="submission" date="2020-03" db="EMBL/GenBank/DDBJ databases">
        <title>Spirochaetal bacteria isolated from arthropods constitute a novel genus Entomospira genus novum within the order Spirochaetales.</title>
        <authorList>
            <person name="Grana-Miraglia L."/>
            <person name="Sikutova S."/>
            <person name="Fingerle V."/>
            <person name="Sing A."/>
            <person name="Castillo-Ramirez S."/>
            <person name="Margos G."/>
            <person name="Rudolf I."/>
        </authorList>
    </citation>
    <scope>NUCLEOTIDE SEQUENCE</scope>
    <source>
        <strain evidence="2">BR208</strain>
    </source>
</reference>
<proteinExistence type="predicted"/>
<dbReference type="RefSeq" id="WP_167703451.1">
    <property type="nucleotide sequence ID" value="NZ_CP118168.1"/>
</dbReference>
<comment type="caution">
    <text evidence="2">The sequence shown here is derived from an EMBL/GenBank/DDBJ whole genome shotgun (WGS) entry which is preliminary data.</text>
</comment>
<dbReference type="InterPro" id="IPR050659">
    <property type="entry name" value="Peptidase_M24B"/>
</dbReference>
<dbReference type="PANTHER" id="PTHR46112">
    <property type="entry name" value="AMINOPEPTIDASE"/>
    <property type="match status" value="1"/>
</dbReference>
<dbReference type="PANTHER" id="PTHR46112:SF2">
    <property type="entry name" value="XAA-PRO AMINOPEPTIDASE P-RELATED"/>
    <property type="match status" value="1"/>
</dbReference>
<dbReference type="InterPro" id="IPR000994">
    <property type="entry name" value="Pept_M24"/>
</dbReference>
<evidence type="ECO:0000313" key="3">
    <source>
        <dbReference type="Proteomes" id="UP000752013"/>
    </source>
</evidence>
<evidence type="ECO:0000259" key="1">
    <source>
        <dbReference type="Pfam" id="PF00557"/>
    </source>
</evidence>
<protein>
    <submittedName>
        <fullName evidence="2">M24 family metallopeptidase</fullName>
    </submittedName>
</protein>
<name>A0A968GD20_9SPIO</name>
<keyword evidence="3" id="KW-1185">Reference proteome</keyword>
<dbReference type="InterPro" id="IPR036005">
    <property type="entry name" value="Creatinase/aminopeptidase-like"/>
</dbReference>
<dbReference type="GO" id="GO:0008235">
    <property type="term" value="F:metalloexopeptidase activity"/>
    <property type="evidence" value="ECO:0007669"/>
    <property type="project" value="UniProtKB-ARBA"/>
</dbReference>
<dbReference type="AlphaFoldDB" id="A0A968GD20"/>
<feature type="domain" description="Peptidase M24" evidence="1">
    <location>
        <begin position="27"/>
        <end position="213"/>
    </location>
</feature>
<gene>
    <name evidence="2" type="ORF">HCT46_03710</name>
</gene>
<dbReference type="EMBL" id="JAATLK010000001">
    <property type="protein sequence ID" value="NIZ47019.1"/>
    <property type="molecule type" value="Genomic_DNA"/>
</dbReference>
<evidence type="ECO:0000313" key="2">
    <source>
        <dbReference type="EMBL" id="NIZ47019.1"/>
    </source>
</evidence>
<dbReference type="Proteomes" id="UP000752013">
    <property type="component" value="Unassembled WGS sequence"/>
</dbReference>
<dbReference type="GO" id="GO:0004177">
    <property type="term" value="F:aminopeptidase activity"/>
    <property type="evidence" value="ECO:0007669"/>
    <property type="project" value="UniProtKB-ARBA"/>
</dbReference>
<dbReference type="Pfam" id="PF00557">
    <property type="entry name" value="Peptidase_M24"/>
    <property type="match status" value="1"/>
</dbReference>
<dbReference type="PRINTS" id="PR00599">
    <property type="entry name" value="MAPEPTIDASE"/>
</dbReference>
<accession>A0A968GD20</accession>
<dbReference type="InterPro" id="IPR001714">
    <property type="entry name" value="Pept_M24_MAP"/>
</dbReference>